<dbReference type="PRINTS" id="PR00040">
    <property type="entry name" value="HTHMERR"/>
</dbReference>
<dbReference type="AlphaFoldDB" id="A0A9W6P7Z7"/>
<dbReference type="GO" id="GO:0003677">
    <property type="term" value="F:DNA binding"/>
    <property type="evidence" value="ECO:0007669"/>
    <property type="project" value="UniProtKB-KW"/>
</dbReference>
<protein>
    <submittedName>
        <fullName evidence="7">MerR family transcriptional regulator</fullName>
    </submittedName>
</protein>
<keyword evidence="1" id="KW-0479">Metal-binding</keyword>
<evidence type="ECO:0000256" key="2">
    <source>
        <dbReference type="ARBA" id="ARBA00023004"/>
    </source>
</evidence>
<feature type="domain" description="HTH merR-type" evidence="6">
    <location>
        <begin position="9"/>
        <end position="77"/>
    </location>
</feature>
<keyword evidence="2" id="KW-0408">Iron</keyword>
<evidence type="ECO:0000259" key="6">
    <source>
        <dbReference type="PROSITE" id="PS50937"/>
    </source>
</evidence>
<sequence>MLNPPFAKELTIGTVAKRMGIPTSTLRFYEREGLIRSNRTSGNQRRYTRDVLRRVAFIRVSQRVGIPLGMIRDVLDLLPEGRTPTQEDWACVSEHWRADLETRIAQLIGLRDKLTDCIGCGCLTLERCTLANPYDELGEEGPGPRRLEIRQGESAPC</sequence>
<dbReference type="PANTHER" id="PTHR30204:SF0">
    <property type="entry name" value="REDOX-SENSITIVE TRANSCRIPTIONAL ACTIVATOR SOXR"/>
    <property type="match status" value="1"/>
</dbReference>
<dbReference type="InterPro" id="IPR047057">
    <property type="entry name" value="MerR_fam"/>
</dbReference>
<dbReference type="GO" id="GO:0003700">
    <property type="term" value="F:DNA-binding transcription factor activity"/>
    <property type="evidence" value="ECO:0007669"/>
    <property type="project" value="InterPro"/>
</dbReference>
<dbReference type="GO" id="GO:0051537">
    <property type="term" value="F:2 iron, 2 sulfur cluster binding"/>
    <property type="evidence" value="ECO:0007669"/>
    <property type="project" value="UniProtKB-KW"/>
</dbReference>
<dbReference type="SMART" id="SM00422">
    <property type="entry name" value="HTH_MERR"/>
    <property type="match status" value="1"/>
</dbReference>
<dbReference type="EMBL" id="BSQG01000004">
    <property type="protein sequence ID" value="GLU48682.1"/>
    <property type="molecule type" value="Genomic_DNA"/>
</dbReference>
<evidence type="ECO:0000313" key="8">
    <source>
        <dbReference type="Proteomes" id="UP001165092"/>
    </source>
</evidence>
<evidence type="ECO:0000313" key="7">
    <source>
        <dbReference type="EMBL" id="GLU48682.1"/>
    </source>
</evidence>
<comment type="caution">
    <text evidence="7">The sequence shown here is derived from an EMBL/GenBank/DDBJ whole genome shotgun (WGS) entry which is preliminary data.</text>
</comment>
<dbReference type="Pfam" id="PF13411">
    <property type="entry name" value="MerR_1"/>
    <property type="match status" value="1"/>
</dbReference>
<dbReference type="PROSITE" id="PS50937">
    <property type="entry name" value="HTH_MERR_2"/>
    <property type="match status" value="1"/>
</dbReference>
<evidence type="ECO:0000256" key="1">
    <source>
        <dbReference type="ARBA" id="ARBA00022714"/>
    </source>
</evidence>
<dbReference type="GO" id="GO:0006979">
    <property type="term" value="P:response to oxidative stress"/>
    <property type="evidence" value="ECO:0007669"/>
    <property type="project" value="InterPro"/>
</dbReference>
<name>A0A9W6P7Z7_9ACTN</name>
<feature type="region of interest" description="Disordered" evidence="5">
    <location>
        <begin position="138"/>
        <end position="157"/>
    </location>
</feature>
<dbReference type="CDD" id="cd01110">
    <property type="entry name" value="HTH_SoxR"/>
    <property type="match status" value="1"/>
</dbReference>
<dbReference type="Gene3D" id="1.10.1660.10">
    <property type="match status" value="1"/>
</dbReference>
<gene>
    <name evidence="7" type="ORF">Nans01_30330</name>
</gene>
<dbReference type="NCBIfam" id="TIGR01950">
    <property type="entry name" value="SoxR"/>
    <property type="match status" value="1"/>
</dbReference>
<keyword evidence="1" id="KW-0001">2Fe-2S</keyword>
<evidence type="ECO:0000256" key="4">
    <source>
        <dbReference type="ARBA" id="ARBA00023125"/>
    </source>
</evidence>
<keyword evidence="4" id="KW-0238">DNA-binding</keyword>
<dbReference type="RefSeq" id="WP_285760140.1">
    <property type="nucleotide sequence ID" value="NZ_BSQG01000004.1"/>
</dbReference>
<dbReference type="InterPro" id="IPR010211">
    <property type="entry name" value="Redox-sen_tscrpt-act_SoxR"/>
</dbReference>
<keyword evidence="3" id="KW-0411">Iron-sulfur</keyword>
<evidence type="ECO:0000256" key="3">
    <source>
        <dbReference type="ARBA" id="ARBA00023014"/>
    </source>
</evidence>
<dbReference type="InterPro" id="IPR000551">
    <property type="entry name" value="MerR-type_HTH_dom"/>
</dbReference>
<proteinExistence type="predicted"/>
<dbReference type="PANTHER" id="PTHR30204">
    <property type="entry name" value="REDOX-CYCLING DRUG-SENSING TRANSCRIPTIONAL ACTIVATOR SOXR"/>
    <property type="match status" value="1"/>
</dbReference>
<evidence type="ECO:0000256" key="5">
    <source>
        <dbReference type="SAM" id="MobiDB-lite"/>
    </source>
</evidence>
<reference evidence="7" key="1">
    <citation type="submission" date="2023-02" db="EMBL/GenBank/DDBJ databases">
        <title>Nocardiopsis ansamitocini NBRC 112285.</title>
        <authorList>
            <person name="Ichikawa N."/>
            <person name="Sato H."/>
            <person name="Tonouchi N."/>
        </authorList>
    </citation>
    <scope>NUCLEOTIDE SEQUENCE</scope>
    <source>
        <strain evidence="7">NBRC 112285</strain>
    </source>
</reference>
<keyword evidence="8" id="KW-1185">Reference proteome</keyword>
<dbReference type="SUPFAM" id="SSF46955">
    <property type="entry name" value="Putative DNA-binding domain"/>
    <property type="match status" value="1"/>
</dbReference>
<dbReference type="Proteomes" id="UP001165092">
    <property type="component" value="Unassembled WGS sequence"/>
</dbReference>
<organism evidence="7 8">
    <name type="scientific">Nocardiopsis ansamitocini</name>
    <dbReference type="NCBI Taxonomy" id="1670832"/>
    <lineage>
        <taxon>Bacteria</taxon>
        <taxon>Bacillati</taxon>
        <taxon>Actinomycetota</taxon>
        <taxon>Actinomycetes</taxon>
        <taxon>Streptosporangiales</taxon>
        <taxon>Nocardiopsidaceae</taxon>
        <taxon>Nocardiopsis</taxon>
    </lineage>
</organism>
<feature type="compositionally biased region" description="Basic and acidic residues" evidence="5">
    <location>
        <begin position="142"/>
        <end position="151"/>
    </location>
</feature>
<dbReference type="InterPro" id="IPR009061">
    <property type="entry name" value="DNA-bd_dom_put_sf"/>
</dbReference>
<accession>A0A9W6P7Z7</accession>